<comment type="caution">
    <text evidence="1">The sequence shown here is derived from an EMBL/GenBank/DDBJ whole genome shotgun (WGS) entry which is preliminary data.</text>
</comment>
<gene>
    <name evidence="1" type="ORF">BSU04_16780</name>
</gene>
<evidence type="ECO:0000313" key="2">
    <source>
        <dbReference type="Proteomes" id="UP000214720"/>
    </source>
</evidence>
<proteinExistence type="predicted"/>
<dbReference type="AlphaFoldDB" id="A0A226X368"/>
<dbReference type="EMBL" id="MTHB01000106">
    <property type="protein sequence ID" value="OXC77457.1"/>
    <property type="molecule type" value="Genomic_DNA"/>
</dbReference>
<evidence type="ECO:0000313" key="1">
    <source>
        <dbReference type="EMBL" id="OXC77457.1"/>
    </source>
</evidence>
<dbReference type="Proteomes" id="UP000214720">
    <property type="component" value="Unassembled WGS sequence"/>
</dbReference>
<sequence>MMGEVPEKVLVTPDFISADRLAAPFTVTFRLTFSAST</sequence>
<reference evidence="2" key="1">
    <citation type="submission" date="2017-01" db="EMBL/GenBank/DDBJ databases">
        <title>Genome Analysis of Deinococcus marmoris KOPRI26562.</title>
        <authorList>
            <person name="Kim J.H."/>
            <person name="Oh H.-M."/>
        </authorList>
    </citation>
    <scope>NUCLEOTIDE SEQUENCE [LARGE SCALE GENOMIC DNA]</scope>
    <source>
        <strain evidence="2">PAMC 26633</strain>
    </source>
</reference>
<organism evidence="1 2">
    <name type="scientific">Caballeronia sordidicola</name>
    <name type="common">Burkholderia sordidicola</name>
    <dbReference type="NCBI Taxonomy" id="196367"/>
    <lineage>
        <taxon>Bacteria</taxon>
        <taxon>Pseudomonadati</taxon>
        <taxon>Pseudomonadota</taxon>
        <taxon>Betaproteobacteria</taxon>
        <taxon>Burkholderiales</taxon>
        <taxon>Burkholderiaceae</taxon>
        <taxon>Caballeronia</taxon>
    </lineage>
</organism>
<name>A0A226X368_CABSO</name>
<accession>A0A226X368</accession>
<protein>
    <submittedName>
        <fullName evidence="1">Uncharacterized protein</fullName>
    </submittedName>
</protein>